<name>A0A6L8V5P7_9BACL</name>
<dbReference type="InterPro" id="IPR006976">
    <property type="entry name" value="VanZ-like"/>
</dbReference>
<evidence type="ECO:0000259" key="2">
    <source>
        <dbReference type="Pfam" id="PF04892"/>
    </source>
</evidence>
<protein>
    <recommendedName>
        <fullName evidence="2">VanZ-like domain-containing protein</fullName>
    </recommendedName>
</protein>
<feature type="transmembrane region" description="Helical" evidence="1">
    <location>
        <begin position="6"/>
        <end position="23"/>
    </location>
</feature>
<accession>A0A6L8V5P7</accession>
<keyword evidence="1" id="KW-0472">Membrane</keyword>
<keyword evidence="4" id="KW-1185">Reference proteome</keyword>
<feature type="transmembrane region" description="Helical" evidence="1">
    <location>
        <begin position="35"/>
        <end position="55"/>
    </location>
</feature>
<feature type="domain" description="VanZ-like" evidence="2">
    <location>
        <begin position="38"/>
        <end position="172"/>
    </location>
</feature>
<dbReference type="InterPro" id="IPR053150">
    <property type="entry name" value="Teicoplanin_resist-assoc"/>
</dbReference>
<gene>
    <name evidence="3" type="ORF">GQF01_21305</name>
</gene>
<sequence length="193" mass="21804">MLNFAAIAIILVPLYFVLLFINYKKRKTFIEHMIFTTFYIYICLVIKVTLFQIPIDSLLLNSLRLNGGYPFNLIPLKSIISSYSDGPSQFLMQVGGNILMFVPTGTYIPLLSKKMSSFTKSIILAILISIMIELTQGVISLIIGFGYRSVDVDDIILNTIGATNGYIFLKIMILPFLLKNPWLMNKEQTTSVN</sequence>
<proteinExistence type="predicted"/>
<organism evidence="3 4">
    <name type="scientific">Paenibacillus silvestris</name>
    <dbReference type="NCBI Taxonomy" id="2606219"/>
    <lineage>
        <taxon>Bacteria</taxon>
        <taxon>Bacillati</taxon>
        <taxon>Bacillota</taxon>
        <taxon>Bacilli</taxon>
        <taxon>Bacillales</taxon>
        <taxon>Paenibacillaceae</taxon>
        <taxon>Paenibacillus</taxon>
    </lineage>
</organism>
<feature type="transmembrane region" description="Helical" evidence="1">
    <location>
        <begin position="90"/>
        <end position="110"/>
    </location>
</feature>
<keyword evidence="1" id="KW-1133">Transmembrane helix</keyword>
<evidence type="ECO:0000313" key="4">
    <source>
        <dbReference type="Proteomes" id="UP000481087"/>
    </source>
</evidence>
<dbReference type="PANTHER" id="PTHR36834">
    <property type="entry name" value="MEMBRANE PROTEIN-RELATED"/>
    <property type="match status" value="1"/>
</dbReference>
<evidence type="ECO:0000256" key="1">
    <source>
        <dbReference type="SAM" id="Phobius"/>
    </source>
</evidence>
<evidence type="ECO:0000313" key="3">
    <source>
        <dbReference type="EMBL" id="MZQ84649.1"/>
    </source>
</evidence>
<dbReference type="AlphaFoldDB" id="A0A6L8V5P7"/>
<reference evidence="3 4" key="1">
    <citation type="submission" date="2019-12" db="EMBL/GenBank/DDBJ databases">
        <title>Paenibacillus sp. nov. sp. isolated from soil.</title>
        <authorList>
            <person name="Kim J."/>
            <person name="Jeong S.E."/>
            <person name="Jung H.S."/>
            <person name="Jeon C.O."/>
        </authorList>
    </citation>
    <scope>NUCLEOTIDE SEQUENCE [LARGE SCALE GENOMIC DNA]</scope>
    <source>
        <strain evidence="3 4">5J-6</strain>
    </source>
</reference>
<keyword evidence="1" id="KW-0812">Transmembrane</keyword>
<dbReference type="EMBL" id="WTUZ01000022">
    <property type="protein sequence ID" value="MZQ84649.1"/>
    <property type="molecule type" value="Genomic_DNA"/>
</dbReference>
<dbReference type="PANTHER" id="PTHR36834:SF1">
    <property type="entry name" value="INTEGRAL MEMBRANE PROTEIN"/>
    <property type="match status" value="1"/>
</dbReference>
<dbReference type="Pfam" id="PF04892">
    <property type="entry name" value="VanZ"/>
    <property type="match status" value="1"/>
</dbReference>
<feature type="transmembrane region" description="Helical" evidence="1">
    <location>
        <begin position="155"/>
        <end position="178"/>
    </location>
</feature>
<dbReference type="RefSeq" id="WP_161408729.1">
    <property type="nucleotide sequence ID" value="NZ_WTUZ01000022.1"/>
</dbReference>
<dbReference type="Proteomes" id="UP000481087">
    <property type="component" value="Unassembled WGS sequence"/>
</dbReference>
<comment type="caution">
    <text evidence="3">The sequence shown here is derived from an EMBL/GenBank/DDBJ whole genome shotgun (WGS) entry which is preliminary data.</text>
</comment>
<feature type="transmembrane region" description="Helical" evidence="1">
    <location>
        <begin position="122"/>
        <end position="143"/>
    </location>
</feature>